<dbReference type="PANTHER" id="PTHR41299">
    <property type="entry name" value="THIAMINE PYROPHOSPHOKINASE"/>
    <property type="match status" value="1"/>
</dbReference>
<evidence type="ECO:0000259" key="6">
    <source>
        <dbReference type="SMART" id="SM00983"/>
    </source>
</evidence>
<dbReference type="EMBL" id="JBGEWD010000003">
    <property type="protein sequence ID" value="MEY7999570.1"/>
    <property type="molecule type" value="Genomic_DNA"/>
</dbReference>
<feature type="domain" description="Thiamin pyrophosphokinase thiamin-binding" evidence="6">
    <location>
        <begin position="146"/>
        <end position="205"/>
    </location>
</feature>
<evidence type="ECO:0000256" key="4">
    <source>
        <dbReference type="ARBA" id="ARBA00022840"/>
    </source>
</evidence>
<dbReference type="Pfam" id="PF04265">
    <property type="entry name" value="TPK_B1_binding"/>
    <property type="match status" value="1"/>
</dbReference>
<dbReference type="Proteomes" id="UP001564657">
    <property type="component" value="Unassembled WGS sequence"/>
</dbReference>
<dbReference type="RefSeq" id="WP_369703456.1">
    <property type="nucleotide sequence ID" value="NZ_JBGEWD010000003.1"/>
</dbReference>
<dbReference type="InterPro" id="IPR007373">
    <property type="entry name" value="Thiamin_PyroPKinase_B1-bd"/>
</dbReference>
<dbReference type="SUPFAM" id="SSF63999">
    <property type="entry name" value="Thiamin pyrophosphokinase, catalytic domain"/>
    <property type="match status" value="1"/>
</dbReference>
<dbReference type="EC" id="2.7.6.2" evidence="5"/>
<comment type="caution">
    <text evidence="7">The sequence shown here is derived from an EMBL/GenBank/DDBJ whole genome shotgun (WGS) entry which is preliminary data.</text>
</comment>
<dbReference type="Gene3D" id="3.40.50.10240">
    <property type="entry name" value="Thiamin pyrophosphokinase, catalytic domain"/>
    <property type="match status" value="1"/>
</dbReference>
<organism evidence="7 8">
    <name type="scientific">Clostridium moutaii</name>
    <dbReference type="NCBI Taxonomy" id="3240932"/>
    <lineage>
        <taxon>Bacteria</taxon>
        <taxon>Bacillati</taxon>
        <taxon>Bacillota</taxon>
        <taxon>Clostridia</taxon>
        <taxon>Eubacteriales</taxon>
        <taxon>Clostridiaceae</taxon>
        <taxon>Clostridium</taxon>
    </lineage>
</organism>
<evidence type="ECO:0000256" key="1">
    <source>
        <dbReference type="ARBA" id="ARBA00022679"/>
    </source>
</evidence>
<dbReference type="InterPro" id="IPR006282">
    <property type="entry name" value="Thi_PPkinase"/>
</dbReference>
<sequence>MKAVIVSGGSAPSKELVEGELGKDSILICADGGGNCLYKYNIIPEYLMGDFDSIDHKVLEFFKKKNCTIEKYPKNKNYTDTEIVVDKALKLGADEIVLLGSTGSRVDHLLGNLGMLLKCNLKGIKAYIRDEHNIIQLLDKSTTIEGNTGEVFSLHAYCNIVKNLNIIGAKYKLNNYDLKLGDGRTVSNEFLKRSVDIIFDSGKLLLMKSKD</sequence>
<dbReference type="SMART" id="SM00983">
    <property type="entry name" value="TPK_B1_binding"/>
    <property type="match status" value="1"/>
</dbReference>
<evidence type="ECO:0000313" key="8">
    <source>
        <dbReference type="Proteomes" id="UP001564657"/>
    </source>
</evidence>
<proteinExistence type="predicted"/>
<dbReference type="InterPro" id="IPR007371">
    <property type="entry name" value="TPK_catalytic"/>
</dbReference>
<keyword evidence="3" id="KW-0418">Kinase</keyword>
<gene>
    <name evidence="7" type="ORF">AB8U03_05025</name>
</gene>
<dbReference type="InterPro" id="IPR036759">
    <property type="entry name" value="TPK_catalytic_sf"/>
</dbReference>
<dbReference type="InterPro" id="IPR053149">
    <property type="entry name" value="TPK"/>
</dbReference>
<keyword evidence="2" id="KW-0547">Nucleotide-binding</keyword>
<dbReference type="CDD" id="cd07995">
    <property type="entry name" value="TPK"/>
    <property type="match status" value="1"/>
</dbReference>
<reference evidence="7 8" key="1">
    <citation type="submission" date="2024-08" db="EMBL/GenBank/DDBJ databases">
        <title>Clostridium lapicellarii sp. nov., and Clostridium renhuaiense sp. nov., two species isolated from the mud in a fermentation cellar used for producing sauce-flavour Chinese liquors.</title>
        <authorList>
            <person name="Yang F."/>
            <person name="Wang H."/>
            <person name="Chen L.Q."/>
            <person name="Zhou N."/>
            <person name="Lu J.J."/>
            <person name="Pu X.X."/>
            <person name="Wan B."/>
            <person name="Wang L."/>
            <person name="Liu S.J."/>
        </authorList>
    </citation>
    <scope>NUCLEOTIDE SEQUENCE [LARGE SCALE GENOMIC DNA]</scope>
    <source>
        <strain evidence="7 8">MT-5</strain>
    </source>
</reference>
<keyword evidence="1 7" id="KW-0808">Transferase</keyword>
<dbReference type="GO" id="GO:0004788">
    <property type="term" value="F:thiamine diphosphokinase activity"/>
    <property type="evidence" value="ECO:0007669"/>
    <property type="project" value="UniProtKB-EC"/>
</dbReference>
<name>A0ABV4BLA5_9CLOT</name>
<keyword evidence="8" id="KW-1185">Reference proteome</keyword>
<keyword evidence="4" id="KW-0067">ATP-binding</keyword>
<evidence type="ECO:0000256" key="5">
    <source>
        <dbReference type="NCBIfam" id="TIGR01378"/>
    </source>
</evidence>
<evidence type="ECO:0000256" key="2">
    <source>
        <dbReference type="ARBA" id="ARBA00022741"/>
    </source>
</evidence>
<accession>A0ABV4BLA5</accession>
<protein>
    <recommendedName>
        <fullName evidence="5">Thiamine diphosphokinase</fullName>
        <ecNumber evidence="5">2.7.6.2</ecNumber>
    </recommendedName>
</protein>
<dbReference type="Pfam" id="PF04263">
    <property type="entry name" value="TPK_catalytic"/>
    <property type="match status" value="1"/>
</dbReference>
<dbReference type="PANTHER" id="PTHR41299:SF1">
    <property type="entry name" value="THIAMINE PYROPHOSPHOKINASE"/>
    <property type="match status" value="1"/>
</dbReference>
<evidence type="ECO:0000256" key="3">
    <source>
        <dbReference type="ARBA" id="ARBA00022777"/>
    </source>
</evidence>
<dbReference type="NCBIfam" id="TIGR01378">
    <property type="entry name" value="thi_PPkinase"/>
    <property type="match status" value="1"/>
</dbReference>
<evidence type="ECO:0000313" key="7">
    <source>
        <dbReference type="EMBL" id="MEY7999570.1"/>
    </source>
</evidence>